<reference evidence="1 2" key="1">
    <citation type="journal article" date="2014" name="PLoS ONE">
        <title>The first complete genome sequence of the class fimbriimonadia in the phylum armatimonadetes.</title>
        <authorList>
            <person name="Hu Z.Y."/>
            <person name="Wang Y.Z."/>
            <person name="Im W.T."/>
            <person name="Wang S.Y."/>
            <person name="Zhao G.P."/>
            <person name="Zheng H.J."/>
            <person name="Quan Z.X."/>
        </authorList>
    </citation>
    <scope>NUCLEOTIDE SEQUENCE [LARGE SCALE GENOMIC DNA]</scope>
    <source>
        <strain evidence="1">Gsoil 348</strain>
    </source>
</reference>
<name>A0A068NR61_FIMGI</name>
<evidence type="ECO:0000313" key="2">
    <source>
        <dbReference type="Proteomes" id="UP000027982"/>
    </source>
</evidence>
<accession>A0A068NR61</accession>
<dbReference type="SUPFAM" id="SSF69118">
    <property type="entry name" value="AhpD-like"/>
    <property type="match status" value="1"/>
</dbReference>
<protein>
    <submittedName>
        <fullName evidence="1">Putative transmembrane protein</fullName>
    </submittedName>
</protein>
<keyword evidence="1" id="KW-0472">Membrane</keyword>
<keyword evidence="2" id="KW-1185">Reference proteome</keyword>
<dbReference type="Proteomes" id="UP000027982">
    <property type="component" value="Chromosome"/>
</dbReference>
<dbReference type="InterPro" id="IPR029032">
    <property type="entry name" value="AhpD-like"/>
</dbReference>
<sequence>MARVEPLDLDSATPEAREAFDRGIQQYGRMTNMKVTLLRSLPAYEALMTWYPLRDHLLGFISPRAFDLFAHAISHATKCPVCTNYFRRVLIEAGENPSAPTLDDREQALVNFGRSIGFDPRHVADEVYEPLTRYFTQDQIVALVGFAGMMVATNIVNNALRVEVDEYLQPYAEVR</sequence>
<dbReference type="eggNOG" id="COG2128">
    <property type="taxonomic scope" value="Bacteria"/>
</dbReference>
<organism evidence="1 2">
    <name type="scientific">Fimbriimonas ginsengisoli Gsoil 348</name>
    <dbReference type="NCBI Taxonomy" id="661478"/>
    <lineage>
        <taxon>Bacteria</taxon>
        <taxon>Bacillati</taxon>
        <taxon>Armatimonadota</taxon>
        <taxon>Fimbriimonadia</taxon>
        <taxon>Fimbriimonadales</taxon>
        <taxon>Fimbriimonadaceae</taxon>
        <taxon>Fimbriimonas</taxon>
    </lineage>
</organism>
<dbReference type="AlphaFoldDB" id="A0A068NR61"/>
<dbReference type="Gene3D" id="1.20.1290.10">
    <property type="entry name" value="AhpD-like"/>
    <property type="match status" value="1"/>
</dbReference>
<dbReference type="EMBL" id="CP007139">
    <property type="protein sequence ID" value="AIE85931.1"/>
    <property type="molecule type" value="Genomic_DNA"/>
</dbReference>
<dbReference type="RefSeq" id="WP_025225515.1">
    <property type="nucleotide sequence ID" value="NZ_CP007139.1"/>
</dbReference>
<evidence type="ECO:0000313" key="1">
    <source>
        <dbReference type="EMBL" id="AIE85931.1"/>
    </source>
</evidence>
<proteinExistence type="predicted"/>
<dbReference type="STRING" id="661478.OP10G_2563"/>
<gene>
    <name evidence="1" type="ORF">OP10G_2563</name>
</gene>
<dbReference type="HOGENOM" id="CLU_111515_0_0_0"/>
<dbReference type="OrthoDB" id="9807087at2"/>
<keyword evidence="1" id="KW-0812">Transmembrane</keyword>
<dbReference type="KEGG" id="fgi:OP10G_2563"/>